<dbReference type="SMART" id="SM00407">
    <property type="entry name" value="IGc1"/>
    <property type="match status" value="1"/>
</dbReference>
<feature type="non-terminal residue" evidence="3">
    <location>
        <position position="1"/>
    </location>
</feature>
<dbReference type="CDD" id="cd00098">
    <property type="entry name" value="IgC1"/>
    <property type="match status" value="1"/>
</dbReference>
<protein>
    <submittedName>
        <fullName evidence="3">IGHG protein</fullName>
    </submittedName>
</protein>
<dbReference type="InterPro" id="IPR013783">
    <property type="entry name" value="Ig-like_fold"/>
</dbReference>
<sequence>VPPKVSEILIPEMIFGNETVTLICNISAFRPKQAQVKWLRLSHNQSLQENEHCSSSECIPLQQAGEDLSDMAVNKPFKHGRLYSTVLTLDDDNRKYRYRVQHGRSKSIIKSTTLRVKVRASYCQRTSLPVVYTCRVYHESFIGFKELTYRINLQVLWLTSDLPQSEVGKECTLTCHMNNFCPDTITIKWLKNNRQLDNGVSRSPSILGTNGRYSLYSFLKLTPTREDQGSVIKCIVEHSALTNSEERSYRLPLVS</sequence>
<reference evidence="3" key="1">
    <citation type="journal article" date="2021" name="Cell">
        <title>Tracing the genetic footprints of vertebrate landing in non-teleost ray-finned fishes.</title>
        <authorList>
            <person name="Bi X."/>
            <person name="Wang K."/>
            <person name="Yang L."/>
            <person name="Pan H."/>
            <person name="Jiang H."/>
            <person name="Wei Q."/>
            <person name="Fang M."/>
            <person name="Yu H."/>
            <person name="Zhu C."/>
            <person name="Cai Y."/>
            <person name="He Y."/>
            <person name="Gan X."/>
            <person name="Zeng H."/>
            <person name="Yu D."/>
            <person name="Zhu Y."/>
            <person name="Jiang H."/>
            <person name="Qiu Q."/>
            <person name="Yang H."/>
            <person name="Zhang Y.E."/>
            <person name="Wang W."/>
            <person name="Zhu M."/>
            <person name="He S."/>
            <person name="Zhang G."/>
        </authorList>
    </citation>
    <scope>NUCLEOTIDE SEQUENCE</scope>
    <source>
        <strain evidence="3">Pddl_001</strain>
    </source>
</reference>
<dbReference type="InterPro" id="IPR050380">
    <property type="entry name" value="Immune_Resp_Modulators"/>
</dbReference>
<name>A0ABS2XX04_POLSP</name>
<feature type="domain" description="Ig-like" evidence="2">
    <location>
        <begin position="168"/>
        <end position="250"/>
    </location>
</feature>
<evidence type="ECO:0000259" key="2">
    <source>
        <dbReference type="PROSITE" id="PS50835"/>
    </source>
</evidence>
<organism evidence="3 4">
    <name type="scientific">Polyodon spathula</name>
    <name type="common">North American paddlefish</name>
    <name type="synonym">Squalus spathula</name>
    <dbReference type="NCBI Taxonomy" id="7913"/>
    <lineage>
        <taxon>Eukaryota</taxon>
        <taxon>Metazoa</taxon>
        <taxon>Chordata</taxon>
        <taxon>Craniata</taxon>
        <taxon>Vertebrata</taxon>
        <taxon>Euteleostomi</taxon>
        <taxon>Actinopterygii</taxon>
        <taxon>Chondrostei</taxon>
        <taxon>Acipenseriformes</taxon>
        <taxon>Polyodontidae</taxon>
        <taxon>Polyodon</taxon>
    </lineage>
</organism>
<dbReference type="Proteomes" id="UP001166093">
    <property type="component" value="Unassembled WGS sequence"/>
</dbReference>
<dbReference type="Gene3D" id="2.60.40.10">
    <property type="entry name" value="Immunoglobulins"/>
    <property type="match status" value="2"/>
</dbReference>
<dbReference type="EMBL" id="JAAWVQ010083565">
    <property type="protein sequence ID" value="MBN3278907.1"/>
    <property type="molecule type" value="Genomic_DNA"/>
</dbReference>
<gene>
    <name evidence="3" type="primary">Ighg</name>
    <name evidence="3" type="ORF">GTO93_0004528</name>
</gene>
<evidence type="ECO:0000313" key="4">
    <source>
        <dbReference type="Proteomes" id="UP001166093"/>
    </source>
</evidence>
<accession>A0ABS2XX04</accession>
<proteinExistence type="predicted"/>
<evidence type="ECO:0000256" key="1">
    <source>
        <dbReference type="ARBA" id="ARBA00023319"/>
    </source>
</evidence>
<keyword evidence="4" id="KW-1185">Reference proteome</keyword>
<dbReference type="PANTHER" id="PTHR23411">
    <property type="entry name" value="TAPASIN"/>
    <property type="match status" value="1"/>
</dbReference>
<dbReference type="InterPro" id="IPR007110">
    <property type="entry name" value="Ig-like_dom"/>
</dbReference>
<feature type="non-terminal residue" evidence="3">
    <location>
        <position position="255"/>
    </location>
</feature>
<evidence type="ECO:0000313" key="3">
    <source>
        <dbReference type="EMBL" id="MBN3278907.1"/>
    </source>
</evidence>
<dbReference type="InterPro" id="IPR003597">
    <property type="entry name" value="Ig_C1-set"/>
</dbReference>
<dbReference type="InterPro" id="IPR036179">
    <property type="entry name" value="Ig-like_dom_sf"/>
</dbReference>
<comment type="caution">
    <text evidence="3">The sequence shown here is derived from an EMBL/GenBank/DDBJ whole genome shotgun (WGS) entry which is preliminary data.</text>
</comment>
<feature type="domain" description="Ig-like" evidence="2">
    <location>
        <begin position="3"/>
        <end position="115"/>
    </location>
</feature>
<keyword evidence="1" id="KW-0393">Immunoglobulin domain</keyword>
<dbReference type="Pfam" id="PF07654">
    <property type="entry name" value="C1-set"/>
    <property type="match status" value="1"/>
</dbReference>
<dbReference type="PROSITE" id="PS50835">
    <property type="entry name" value="IG_LIKE"/>
    <property type="match status" value="2"/>
</dbReference>
<dbReference type="SUPFAM" id="SSF48726">
    <property type="entry name" value="Immunoglobulin"/>
    <property type="match status" value="2"/>
</dbReference>